<evidence type="ECO:0000259" key="2">
    <source>
        <dbReference type="Pfam" id="PF02371"/>
    </source>
</evidence>
<evidence type="ECO:0000256" key="1">
    <source>
        <dbReference type="SAM" id="MobiDB-lite"/>
    </source>
</evidence>
<sequence length="87" mass="9540">MIIVAEVGDISRFSSARKLASRAGLTPTVRGSDRTVRYGHISEQGDPWLRWIMCEAAQTAKRTPSMPGPVPAVAAPRQEDRDHGDRP</sequence>
<evidence type="ECO:0000313" key="4">
    <source>
        <dbReference type="Proteomes" id="UP001596321"/>
    </source>
</evidence>
<comment type="caution">
    <text evidence="3">The sequence shown here is derived from an EMBL/GenBank/DDBJ whole genome shotgun (WGS) entry which is preliminary data.</text>
</comment>
<name>A0ABW1Y3W1_STRPL</name>
<feature type="compositionally biased region" description="Basic and acidic residues" evidence="1">
    <location>
        <begin position="77"/>
        <end position="87"/>
    </location>
</feature>
<dbReference type="Pfam" id="PF02371">
    <property type="entry name" value="Transposase_20"/>
    <property type="match status" value="1"/>
</dbReference>
<dbReference type="InterPro" id="IPR003346">
    <property type="entry name" value="Transposase_20"/>
</dbReference>
<dbReference type="Proteomes" id="UP001596321">
    <property type="component" value="Unassembled WGS sequence"/>
</dbReference>
<organism evidence="3 4">
    <name type="scientific">Streptomyces plicatus</name>
    <dbReference type="NCBI Taxonomy" id="1922"/>
    <lineage>
        <taxon>Bacteria</taxon>
        <taxon>Bacillati</taxon>
        <taxon>Actinomycetota</taxon>
        <taxon>Actinomycetes</taxon>
        <taxon>Kitasatosporales</taxon>
        <taxon>Streptomycetaceae</taxon>
        <taxon>Streptomyces</taxon>
        <taxon>Streptomyces rochei group</taxon>
    </lineage>
</organism>
<dbReference type="EMBL" id="JBHSUW010000001">
    <property type="protein sequence ID" value="MFC6505023.1"/>
    <property type="molecule type" value="Genomic_DNA"/>
</dbReference>
<keyword evidence="4" id="KW-1185">Reference proteome</keyword>
<gene>
    <name evidence="3" type="ORF">ACFQFF_26910</name>
</gene>
<dbReference type="PANTHER" id="PTHR33055">
    <property type="entry name" value="TRANSPOSASE FOR INSERTION SEQUENCE ELEMENT IS1111A"/>
    <property type="match status" value="1"/>
</dbReference>
<accession>A0ABW1Y3W1</accession>
<reference evidence="4" key="1">
    <citation type="journal article" date="2019" name="Int. J. Syst. Evol. Microbiol.">
        <title>The Global Catalogue of Microorganisms (GCM) 10K type strain sequencing project: providing services to taxonomists for standard genome sequencing and annotation.</title>
        <authorList>
            <consortium name="The Broad Institute Genomics Platform"/>
            <consortium name="The Broad Institute Genome Sequencing Center for Infectious Disease"/>
            <person name="Wu L."/>
            <person name="Ma J."/>
        </authorList>
    </citation>
    <scope>NUCLEOTIDE SEQUENCE [LARGE SCALE GENOMIC DNA]</scope>
    <source>
        <strain evidence="4">JCM 4504</strain>
    </source>
</reference>
<dbReference type="InterPro" id="IPR047650">
    <property type="entry name" value="Transpos_IS110"/>
</dbReference>
<proteinExistence type="predicted"/>
<evidence type="ECO:0000313" key="3">
    <source>
        <dbReference type="EMBL" id="MFC6505023.1"/>
    </source>
</evidence>
<dbReference type="PANTHER" id="PTHR33055:SF13">
    <property type="entry name" value="TRANSPOSASE"/>
    <property type="match status" value="1"/>
</dbReference>
<feature type="domain" description="Transposase IS116/IS110/IS902 C-terminal" evidence="2">
    <location>
        <begin position="2"/>
        <end position="63"/>
    </location>
</feature>
<feature type="region of interest" description="Disordered" evidence="1">
    <location>
        <begin position="60"/>
        <end position="87"/>
    </location>
</feature>
<dbReference type="RefSeq" id="WP_351483779.1">
    <property type="nucleotide sequence ID" value="NZ_BMUJ01000003.1"/>
</dbReference>
<protein>
    <submittedName>
        <fullName evidence="3">Transposase</fullName>
    </submittedName>
</protein>